<evidence type="ECO:0000259" key="11">
    <source>
        <dbReference type="PROSITE" id="PS51007"/>
    </source>
</evidence>
<evidence type="ECO:0000256" key="7">
    <source>
        <dbReference type="ARBA" id="ARBA00023136"/>
    </source>
</evidence>
<evidence type="ECO:0000256" key="4">
    <source>
        <dbReference type="ARBA" id="ARBA00022723"/>
    </source>
</evidence>
<dbReference type="PANTHER" id="PTHR10266">
    <property type="entry name" value="CYTOCHROME C1"/>
    <property type="match status" value="1"/>
</dbReference>
<dbReference type="EMBL" id="OANS01000003">
    <property type="protein sequence ID" value="SNX28924.1"/>
    <property type="molecule type" value="Genomic_DNA"/>
</dbReference>
<evidence type="ECO:0000256" key="2">
    <source>
        <dbReference type="ARBA" id="ARBA00022617"/>
    </source>
</evidence>
<dbReference type="PROSITE" id="PS51007">
    <property type="entry name" value="CYTC"/>
    <property type="match status" value="1"/>
</dbReference>
<organism evidence="12 13">
    <name type="scientific">Polynucleobacter meluiroseus</name>
    <dbReference type="NCBI Taxonomy" id="1938814"/>
    <lineage>
        <taxon>Bacteria</taxon>
        <taxon>Pseudomonadati</taxon>
        <taxon>Pseudomonadota</taxon>
        <taxon>Betaproteobacteria</taxon>
        <taxon>Burkholderiales</taxon>
        <taxon>Burkholderiaceae</taxon>
        <taxon>Polynucleobacter</taxon>
    </lineage>
</organism>
<feature type="domain" description="Cytochrome c" evidence="11">
    <location>
        <begin position="47"/>
        <end position="220"/>
    </location>
</feature>
<dbReference type="GO" id="GO:0046872">
    <property type="term" value="F:metal ion binding"/>
    <property type="evidence" value="ECO:0007669"/>
    <property type="project" value="UniProtKB-KW"/>
</dbReference>
<keyword evidence="5 9" id="KW-1133">Transmembrane helix</keyword>
<evidence type="ECO:0000256" key="1">
    <source>
        <dbReference type="ARBA" id="ARBA00004370"/>
    </source>
</evidence>
<dbReference type="GO" id="GO:0020037">
    <property type="term" value="F:heme binding"/>
    <property type="evidence" value="ECO:0007669"/>
    <property type="project" value="InterPro"/>
</dbReference>
<evidence type="ECO:0000256" key="3">
    <source>
        <dbReference type="ARBA" id="ARBA00022692"/>
    </source>
</evidence>
<dbReference type="InterPro" id="IPR002326">
    <property type="entry name" value="Cyt_c1"/>
</dbReference>
<feature type="binding site" description="covalent" evidence="8">
    <location>
        <position position="64"/>
    </location>
    <ligand>
        <name>heme c</name>
        <dbReference type="ChEBI" id="CHEBI:61717"/>
    </ligand>
</feature>
<evidence type="ECO:0000313" key="13">
    <source>
        <dbReference type="Proteomes" id="UP000218069"/>
    </source>
</evidence>
<dbReference type="AlphaFoldDB" id="A0A240E1X1"/>
<proteinExistence type="predicted"/>
<feature type="binding site" description="covalent" evidence="8">
    <location>
        <position position="63"/>
    </location>
    <ligand>
        <name>heme c</name>
        <dbReference type="ChEBI" id="CHEBI:61717"/>
    </ligand>
</feature>
<feature type="transmembrane region" description="Helical" evidence="9">
    <location>
        <begin position="230"/>
        <end position="248"/>
    </location>
</feature>
<sequence length="257" mass="29243">MKQTLHAFMGLCRLTALVVLVGISQAPQANEGGFPLDKAPDRVAKNASLQNGAKIFVNYCLNCHAAVSMRYNRLRDIGLTDQQIKDNLIFTDAKVGDLMTVAMNPKDAKIWFGKVPPDLSVEARARGADWLYTYFRTFYKDDDRPTGWNNLVYPNVGMPHVLWQLQGERAAKFEEHKDPHDEARVEKVFVGFEQLTPGTMKPQEYDDNIADLVAFLSWMAEPAQLERKRLGVVVLLFLAIFTLVAWRLNKAYWKDVH</sequence>
<dbReference type="Pfam" id="PF02167">
    <property type="entry name" value="Cytochrom_C1"/>
    <property type="match status" value="1"/>
</dbReference>
<feature type="signal peptide" evidence="10">
    <location>
        <begin position="1"/>
        <end position="29"/>
    </location>
</feature>
<dbReference type="InterPro" id="IPR036909">
    <property type="entry name" value="Cyt_c-like_dom_sf"/>
</dbReference>
<dbReference type="Gene3D" id="1.10.760.10">
    <property type="entry name" value="Cytochrome c-like domain"/>
    <property type="match status" value="1"/>
</dbReference>
<dbReference type="OrthoDB" id="9798864at2"/>
<reference evidence="13" key="1">
    <citation type="submission" date="2017-08" db="EMBL/GenBank/DDBJ databases">
        <authorList>
            <person name="Varghese N."/>
            <person name="Submissions S."/>
        </authorList>
    </citation>
    <scope>NUCLEOTIDE SEQUENCE [LARGE SCALE GENOMIC DNA]</scope>
    <source>
        <strain evidence="13">AP-Melu-1000-B4</strain>
    </source>
</reference>
<feature type="chain" id="PRO_5013348868" evidence="10">
    <location>
        <begin position="30"/>
        <end position="257"/>
    </location>
</feature>
<name>A0A240E1X1_9BURK</name>
<evidence type="ECO:0000313" key="12">
    <source>
        <dbReference type="EMBL" id="SNX28924.1"/>
    </source>
</evidence>
<keyword evidence="2 8" id="KW-0349">Heme</keyword>
<dbReference type="PANTHER" id="PTHR10266:SF3">
    <property type="entry name" value="CYTOCHROME C1, HEME PROTEIN, MITOCHONDRIAL"/>
    <property type="match status" value="1"/>
</dbReference>
<evidence type="ECO:0000256" key="10">
    <source>
        <dbReference type="SAM" id="SignalP"/>
    </source>
</evidence>
<keyword evidence="6 8" id="KW-0408">Iron</keyword>
<keyword evidence="4 8" id="KW-0479">Metal-binding</keyword>
<comment type="subcellular location">
    <subcellularLocation>
        <location evidence="1">Membrane</location>
    </subcellularLocation>
</comment>
<evidence type="ECO:0000256" key="6">
    <source>
        <dbReference type="ARBA" id="ARBA00023004"/>
    </source>
</evidence>
<evidence type="ECO:0000256" key="5">
    <source>
        <dbReference type="ARBA" id="ARBA00022989"/>
    </source>
</evidence>
<dbReference type="InterPro" id="IPR009056">
    <property type="entry name" value="Cyt_c-like_dom"/>
</dbReference>
<evidence type="ECO:0000256" key="8">
    <source>
        <dbReference type="PIRSR" id="PIRSR602326-1"/>
    </source>
</evidence>
<gene>
    <name evidence="12" type="ORF">SAMN06295945_1283</name>
</gene>
<dbReference type="SUPFAM" id="SSF46626">
    <property type="entry name" value="Cytochrome c"/>
    <property type="match status" value="1"/>
</dbReference>
<keyword evidence="13" id="KW-1185">Reference proteome</keyword>
<comment type="cofactor">
    <cofactor evidence="8">
        <name>heme c</name>
        <dbReference type="ChEBI" id="CHEBI:61717"/>
    </cofactor>
    <text evidence="8">Binds 1 heme c group covalently per subunit.</text>
</comment>
<feature type="binding site" description="covalent" evidence="8">
    <location>
        <position position="60"/>
    </location>
    <ligand>
        <name>heme c</name>
        <dbReference type="ChEBI" id="CHEBI:61717"/>
    </ligand>
</feature>
<dbReference type="GO" id="GO:0009055">
    <property type="term" value="F:electron transfer activity"/>
    <property type="evidence" value="ECO:0007669"/>
    <property type="project" value="InterPro"/>
</dbReference>
<keyword evidence="10" id="KW-0732">Signal</keyword>
<dbReference type="GO" id="GO:0016020">
    <property type="term" value="C:membrane"/>
    <property type="evidence" value="ECO:0007669"/>
    <property type="project" value="UniProtKB-SubCell"/>
</dbReference>
<keyword evidence="3 9" id="KW-0812">Transmembrane</keyword>
<dbReference type="PRINTS" id="PR00603">
    <property type="entry name" value="CYTOCHROMEC1"/>
</dbReference>
<evidence type="ECO:0000256" key="9">
    <source>
        <dbReference type="SAM" id="Phobius"/>
    </source>
</evidence>
<keyword evidence="7 9" id="KW-0472">Membrane</keyword>
<protein>
    <submittedName>
        <fullName evidence="12">Ubiquinol-cytochrome c reductase cytochrome c1 subunit</fullName>
    </submittedName>
</protein>
<dbReference type="Proteomes" id="UP000218069">
    <property type="component" value="Unassembled WGS sequence"/>
</dbReference>
<accession>A0A240E1X1</accession>